<reference evidence="2" key="1">
    <citation type="submission" date="2020-05" db="EMBL/GenBank/DDBJ databases">
        <authorList>
            <person name="Chiriac C."/>
            <person name="Salcher M."/>
            <person name="Ghai R."/>
            <person name="Kavagutti S V."/>
        </authorList>
    </citation>
    <scope>NUCLEOTIDE SEQUENCE</scope>
</reference>
<dbReference type="EMBL" id="CAESAN010000205">
    <property type="protein sequence ID" value="CAB4347432.1"/>
    <property type="molecule type" value="Genomic_DNA"/>
</dbReference>
<evidence type="ECO:0000313" key="2">
    <source>
        <dbReference type="EMBL" id="CAB4347432.1"/>
    </source>
</evidence>
<organism evidence="2">
    <name type="scientific">freshwater metagenome</name>
    <dbReference type="NCBI Taxonomy" id="449393"/>
    <lineage>
        <taxon>unclassified sequences</taxon>
        <taxon>metagenomes</taxon>
        <taxon>ecological metagenomes</taxon>
    </lineage>
</organism>
<evidence type="ECO:0000256" key="1">
    <source>
        <dbReference type="SAM" id="MobiDB-lite"/>
    </source>
</evidence>
<dbReference type="AlphaFoldDB" id="A0A6J6A1B4"/>
<accession>A0A6J6A1B4</accession>
<protein>
    <submittedName>
        <fullName evidence="2">Unannotated protein</fullName>
    </submittedName>
</protein>
<proteinExistence type="predicted"/>
<feature type="region of interest" description="Disordered" evidence="1">
    <location>
        <begin position="84"/>
        <end position="103"/>
    </location>
</feature>
<name>A0A6J6A1B4_9ZZZZ</name>
<sequence length="136" mass="14861">MQRSQQPQNGATEEAIIRSEFPDVLGNQNATLYAVGEYNRLVAKGEPRTLATSRKAMGMAAEEFGLRRPTMPAVSAAQQQRYGAVPAQAGVRTGSEVRLDSSQKKMALARWPGDDEHVAYAKMAGVLRSIKEEPEQ</sequence>
<gene>
    <name evidence="2" type="ORF">UFOPK3547_01680</name>
</gene>